<evidence type="ECO:0000313" key="1">
    <source>
        <dbReference type="EMBL" id="WAR05490.1"/>
    </source>
</evidence>
<dbReference type="EMBL" id="CP111016">
    <property type="protein sequence ID" value="WAR05490.1"/>
    <property type="molecule type" value="Genomic_DNA"/>
</dbReference>
<organism evidence="1 2">
    <name type="scientific">Mya arenaria</name>
    <name type="common">Soft-shell clam</name>
    <dbReference type="NCBI Taxonomy" id="6604"/>
    <lineage>
        <taxon>Eukaryota</taxon>
        <taxon>Metazoa</taxon>
        <taxon>Spiralia</taxon>
        <taxon>Lophotrochozoa</taxon>
        <taxon>Mollusca</taxon>
        <taxon>Bivalvia</taxon>
        <taxon>Autobranchia</taxon>
        <taxon>Heteroconchia</taxon>
        <taxon>Euheterodonta</taxon>
        <taxon>Imparidentia</taxon>
        <taxon>Neoheterodontei</taxon>
        <taxon>Myida</taxon>
        <taxon>Myoidea</taxon>
        <taxon>Myidae</taxon>
        <taxon>Mya</taxon>
    </lineage>
</organism>
<protein>
    <submittedName>
        <fullName evidence="1">Uncharacterized protein</fullName>
    </submittedName>
</protein>
<proteinExistence type="predicted"/>
<dbReference type="PANTHER" id="PTHR46601">
    <property type="entry name" value="ULP_PROTEASE DOMAIN-CONTAINING PROTEIN"/>
    <property type="match status" value="1"/>
</dbReference>
<keyword evidence="2" id="KW-1185">Reference proteome</keyword>
<name>A0ABY7E6K5_MYAAR</name>
<dbReference type="Proteomes" id="UP001164746">
    <property type="component" value="Chromosome 5"/>
</dbReference>
<accession>A0ABY7E6K5</accession>
<gene>
    <name evidence="1" type="ORF">MAR_020859</name>
</gene>
<evidence type="ECO:0000313" key="2">
    <source>
        <dbReference type="Proteomes" id="UP001164746"/>
    </source>
</evidence>
<reference evidence="1" key="1">
    <citation type="submission" date="2022-11" db="EMBL/GenBank/DDBJ databases">
        <title>Centuries of genome instability and evolution in soft-shell clam transmissible cancer (bioRxiv).</title>
        <authorList>
            <person name="Hart S.F.M."/>
            <person name="Yonemitsu M.A."/>
            <person name="Giersch R.M."/>
            <person name="Beal B.F."/>
            <person name="Arriagada G."/>
            <person name="Davis B.W."/>
            <person name="Ostrander E.A."/>
            <person name="Goff S.P."/>
            <person name="Metzger M.J."/>
        </authorList>
    </citation>
    <scope>NUCLEOTIDE SEQUENCE</scope>
    <source>
        <strain evidence="1">MELC-2E11</strain>
        <tissue evidence="1">Siphon/mantle</tissue>
    </source>
</reference>
<sequence>MNQTQQITIHPVVAFYHSLHIPNLLVRHSIVFLSDDHTHDHHAVDHFFEKSLEYLNDIGIKFSKLYVFSDGCDGQYKGKGSFADLSLKSIHVDRSYFGSDHGKSECDGELGSINRAVDLAL</sequence>
<dbReference type="PANTHER" id="PTHR46601:SF1">
    <property type="entry name" value="ADF-H DOMAIN-CONTAINING PROTEIN"/>
    <property type="match status" value="1"/>
</dbReference>